<keyword evidence="4" id="KW-0964">Secreted</keyword>
<proteinExistence type="predicted"/>
<comment type="subcellular location">
    <subcellularLocation>
        <location evidence="1">Cell envelope</location>
    </subcellularLocation>
    <subcellularLocation>
        <location evidence="2">Cell outer membrane</location>
    </subcellularLocation>
    <subcellularLocation>
        <location evidence="3">Secreted</location>
    </subcellularLocation>
</comment>
<evidence type="ECO:0000256" key="1">
    <source>
        <dbReference type="ARBA" id="ARBA00004196"/>
    </source>
</evidence>
<evidence type="ECO:0000256" key="6">
    <source>
        <dbReference type="ARBA" id="ARBA00023136"/>
    </source>
</evidence>
<dbReference type="GO" id="GO:0005576">
    <property type="term" value="C:extracellular region"/>
    <property type="evidence" value="ECO:0007669"/>
    <property type="project" value="UniProtKB-SubCell"/>
</dbReference>
<keyword evidence="9" id="KW-1185">Reference proteome</keyword>
<accession>A0A366MGK3</accession>
<keyword evidence="7" id="KW-0998">Cell outer membrane</keyword>
<evidence type="ECO:0000256" key="7">
    <source>
        <dbReference type="ARBA" id="ARBA00023237"/>
    </source>
</evidence>
<evidence type="ECO:0000256" key="4">
    <source>
        <dbReference type="ARBA" id="ARBA00022525"/>
    </source>
</evidence>
<evidence type="ECO:0000313" key="8">
    <source>
        <dbReference type="EMBL" id="RBQ24639.1"/>
    </source>
</evidence>
<dbReference type="InterPro" id="IPR003368">
    <property type="entry name" value="POMP_repeat"/>
</dbReference>
<dbReference type="NCBIfam" id="TIGR01376">
    <property type="entry name" value="POMP_repeat"/>
    <property type="match status" value="1"/>
</dbReference>
<organism evidence="8 9">
    <name type="scientific">Candidatus Methanobinarius endosymbioticus</name>
    <dbReference type="NCBI Taxonomy" id="2006182"/>
    <lineage>
        <taxon>Archaea</taxon>
        <taxon>Methanobacteriati</taxon>
        <taxon>Methanobacteriota</taxon>
        <taxon>Methanomada group</taxon>
        <taxon>Methanobacteria</taxon>
        <taxon>Methanobacteriales</taxon>
        <taxon>Methanobacteriaceae</taxon>
        <taxon>Candidatus Methanobinarius</taxon>
    </lineage>
</organism>
<keyword evidence="6" id="KW-0472">Membrane</keyword>
<gene>
    <name evidence="8" type="ORF">ALNOE001_00660</name>
</gene>
<reference evidence="8 9" key="1">
    <citation type="submission" date="2018-06" db="EMBL/GenBank/DDBJ databases">
        <title>Genomic insight into two independent archaeal endosymbiosis events.</title>
        <authorList>
            <person name="Lind A.E."/>
            <person name="Lewis W.H."/>
            <person name="Spang A."/>
            <person name="Guy L."/>
            <person name="Embley M.T."/>
            <person name="Ettema T.J.G."/>
        </authorList>
    </citation>
    <scope>NUCLEOTIDE SEQUENCE [LARGE SCALE GENOMIC DNA]</scope>
    <source>
        <strain evidence="8">NOE</strain>
    </source>
</reference>
<evidence type="ECO:0000256" key="3">
    <source>
        <dbReference type="ARBA" id="ARBA00004613"/>
    </source>
</evidence>
<name>A0A366MGK3_9EURY</name>
<evidence type="ECO:0000256" key="5">
    <source>
        <dbReference type="ARBA" id="ARBA00022729"/>
    </source>
</evidence>
<evidence type="ECO:0000256" key="2">
    <source>
        <dbReference type="ARBA" id="ARBA00004442"/>
    </source>
</evidence>
<keyword evidence="5" id="KW-0732">Signal</keyword>
<dbReference type="AlphaFoldDB" id="A0A366MGK3"/>
<comment type="caution">
    <text evidence="8">The sequence shown here is derived from an EMBL/GenBank/DDBJ whole genome shotgun (WGS) entry which is preliminary data.</text>
</comment>
<dbReference type="Proteomes" id="UP000253099">
    <property type="component" value="Unassembled WGS sequence"/>
</dbReference>
<protein>
    <submittedName>
        <fullName evidence="8">Uncharacterized protein</fullName>
    </submittedName>
</protein>
<sequence>MVNSGTSSGGAIAAKNTINIEYCTIRDNTGVVVKLFL</sequence>
<evidence type="ECO:0000313" key="9">
    <source>
        <dbReference type="Proteomes" id="UP000253099"/>
    </source>
</evidence>
<dbReference type="EMBL" id="NIZT01000001">
    <property type="protein sequence ID" value="RBQ24639.1"/>
    <property type="molecule type" value="Genomic_DNA"/>
</dbReference>